<dbReference type="EMBL" id="MUGS01000022">
    <property type="protein sequence ID" value="OXG05326.1"/>
    <property type="molecule type" value="Genomic_DNA"/>
</dbReference>
<name>A0A227P809_9FLAO</name>
<evidence type="ECO:0000313" key="2">
    <source>
        <dbReference type="Proteomes" id="UP000214684"/>
    </source>
</evidence>
<evidence type="ECO:0000313" key="1">
    <source>
        <dbReference type="EMBL" id="OXG05326.1"/>
    </source>
</evidence>
<dbReference type="AlphaFoldDB" id="A0A227P809"/>
<keyword evidence="2" id="KW-1185">Reference proteome</keyword>
<protein>
    <recommendedName>
        <fullName evidence="3">RHS repeat-associated core domain-containing protein</fullName>
    </recommendedName>
</protein>
<comment type="caution">
    <text evidence="1">The sequence shown here is derived from an EMBL/GenBank/DDBJ whole genome shotgun (WGS) entry which is preliminary data.</text>
</comment>
<organism evidence="1 2">
    <name type="scientific">Flavobacterium araucananum</name>
    <dbReference type="NCBI Taxonomy" id="946678"/>
    <lineage>
        <taxon>Bacteria</taxon>
        <taxon>Pseudomonadati</taxon>
        <taxon>Bacteroidota</taxon>
        <taxon>Flavobacteriia</taxon>
        <taxon>Flavobacteriales</taxon>
        <taxon>Flavobacteriaceae</taxon>
        <taxon>Flavobacterium</taxon>
    </lineage>
</organism>
<dbReference type="Proteomes" id="UP000214684">
    <property type="component" value="Unassembled WGS sequence"/>
</dbReference>
<dbReference type="Gene3D" id="2.180.10.10">
    <property type="entry name" value="RHS repeat-associated core"/>
    <property type="match status" value="1"/>
</dbReference>
<accession>A0A227P809</accession>
<sequence length="259" mass="28724">MNIDPLSETSRRFSPYAYALNNPVFFIDPDGMQAVYNWEGKNKGQYTDNGKVVDFNTAIAGYSDSTIQIYSSEPSGGSDDPPATVNGFHRRWDKRTAEEQKLTSTANSLISELTDDAIRFFGHGNTDHFTYRGSKKDGRWIMASDLDGFLDCTTINKKWADMKKNGGTFISYACNNGVRNGILETASGNDALSKVIFVGATRYVSPDSDTSTGRFYAGTKSQGGQWNIYRGGELVATRPWNWQPTEIDPATLNDITKPR</sequence>
<evidence type="ECO:0008006" key="3">
    <source>
        <dbReference type="Google" id="ProtNLM"/>
    </source>
</evidence>
<proteinExistence type="predicted"/>
<reference evidence="1 2" key="1">
    <citation type="submission" date="2016-11" db="EMBL/GenBank/DDBJ databases">
        <title>Whole genomes of Flavobacteriaceae.</title>
        <authorList>
            <person name="Stine C."/>
            <person name="Li C."/>
            <person name="Tadesse D."/>
        </authorList>
    </citation>
    <scope>NUCLEOTIDE SEQUENCE [LARGE SCALE GENOMIC DNA]</scope>
    <source>
        <strain evidence="1 2">DSM 24704</strain>
    </source>
</reference>
<gene>
    <name evidence="1" type="ORF">B0A64_13210</name>
</gene>